<dbReference type="Gene3D" id="3.30.40.10">
    <property type="entry name" value="Zinc/RING finger domain, C3HC4 (zinc finger)"/>
    <property type="match status" value="1"/>
</dbReference>
<evidence type="ECO:0000313" key="2">
    <source>
        <dbReference type="Proteomes" id="UP000735302"/>
    </source>
</evidence>
<dbReference type="InterPro" id="IPR013083">
    <property type="entry name" value="Znf_RING/FYVE/PHD"/>
</dbReference>
<gene>
    <name evidence="1" type="ORF">PoB_007608000</name>
</gene>
<protein>
    <submittedName>
        <fullName evidence="1">Uncharacterized protein</fullName>
    </submittedName>
</protein>
<dbReference type="EMBL" id="BLXT01008494">
    <property type="protein sequence ID" value="GFO49575.1"/>
    <property type="molecule type" value="Genomic_DNA"/>
</dbReference>
<dbReference type="InterPro" id="IPR011011">
    <property type="entry name" value="Znf_FYVE_PHD"/>
</dbReference>
<comment type="caution">
    <text evidence="1">The sequence shown here is derived from an EMBL/GenBank/DDBJ whole genome shotgun (WGS) entry which is preliminary data.</text>
</comment>
<reference evidence="1 2" key="1">
    <citation type="journal article" date="2021" name="Elife">
        <title>Chloroplast acquisition without the gene transfer in kleptoplastic sea slugs, Plakobranchus ocellatus.</title>
        <authorList>
            <person name="Maeda T."/>
            <person name="Takahashi S."/>
            <person name="Yoshida T."/>
            <person name="Shimamura S."/>
            <person name="Takaki Y."/>
            <person name="Nagai Y."/>
            <person name="Toyoda A."/>
            <person name="Suzuki Y."/>
            <person name="Arimoto A."/>
            <person name="Ishii H."/>
            <person name="Satoh N."/>
            <person name="Nishiyama T."/>
            <person name="Hasebe M."/>
            <person name="Maruyama T."/>
            <person name="Minagawa J."/>
            <person name="Obokata J."/>
            <person name="Shigenobu S."/>
        </authorList>
    </citation>
    <scope>NUCLEOTIDE SEQUENCE [LARGE SCALE GENOMIC DNA]</scope>
</reference>
<keyword evidence="2" id="KW-1185">Reference proteome</keyword>
<dbReference type="Proteomes" id="UP000735302">
    <property type="component" value="Unassembled WGS sequence"/>
</dbReference>
<dbReference type="SUPFAM" id="SSF57903">
    <property type="entry name" value="FYVE/PHD zinc finger"/>
    <property type="match status" value="1"/>
</dbReference>
<organism evidence="1 2">
    <name type="scientific">Plakobranchus ocellatus</name>
    <dbReference type="NCBI Taxonomy" id="259542"/>
    <lineage>
        <taxon>Eukaryota</taxon>
        <taxon>Metazoa</taxon>
        <taxon>Spiralia</taxon>
        <taxon>Lophotrochozoa</taxon>
        <taxon>Mollusca</taxon>
        <taxon>Gastropoda</taxon>
        <taxon>Heterobranchia</taxon>
        <taxon>Euthyneura</taxon>
        <taxon>Panpulmonata</taxon>
        <taxon>Sacoglossa</taxon>
        <taxon>Placobranchoidea</taxon>
        <taxon>Plakobranchidae</taxon>
        <taxon>Plakobranchus</taxon>
    </lineage>
</organism>
<accession>A0AAV4DZS9</accession>
<dbReference type="AlphaFoldDB" id="A0AAV4DZS9"/>
<sequence>MQWHIQTSFSDKIDNNETTSINNNYNRIGNGVGSKPQAQPIKNCNNEEYVCLICDEPCMEPVTEDWIQCNNCHQWYHEAWCRN</sequence>
<evidence type="ECO:0000313" key="1">
    <source>
        <dbReference type="EMBL" id="GFO49575.1"/>
    </source>
</evidence>
<name>A0AAV4DZS9_9GAST</name>
<proteinExistence type="predicted"/>